<dbReference type="Proteomes" id="UP001054837">
    <property type="component" value="Unassembled WGS sequence"/>
</dbReference>
<accession>A0AAV4WCE6</accession>
<protein>
    <submittedName>
        <fullName evidence="2">Uncharacterized protein</fullName>
    </submittedName>
</protein>
<reference evidence="2 3" key="1">
    <citation type="submission" date="2021-06" db="EMBL/GenBank/DDBJ databases">
        <title>Caerostris darwini draft genome.</title>
        <authorList>
            <person name="Kono N."/>
            <person name="Arakawa K."/>
        </authorList>
    </citation>
    <scope>NUCLEOTIDE SEQUENCE [LARGE SCALE GENOMIC DNA]</scope>
</reference>
<evidence type="ECO:0000256" key="1">
    <source>
        <dbReference type="SAM" id="MobiDB-lite"/>
    </source>
</evidence>
<evidence type="ECO:0000313" key="2">
    <source>
        <dbReference type="EMBL" id="GIY78975.1"/>
    </source>
</evidence>
<dbReference type="AlphaFoldDB" id="A0AAV4WCE6"/>
<dbReference type="EMBL" id="BPLQ01014297">
    <property type="protein sequence ID" value="GIY78975.1"/>
    <property type="molecule type" value="Genomic_DNA"/>
</dbReference>
<comment type="caution">
    <text evidence="2">The sequence shown here is derived from an EMBL/GenBank/DDBJ whole genome shotgun (WGS) entry which is preliminary data.</text>
</comment>
<sequence length="94" mass="10406">METIVFNWGKTSAEERLRQNQSVFHNKSQEHTPGKLTLHAVMKRVGKSDALLTQFMPDPLRPPPGTPRELGGTALRAPKPKKMALSAPINPLPN</sequence>
<name>A0AAV4WCE6_9ARAC</name>
<gene>
    <name evidence="2" type="ORF">CDAR_246321</name>
</gene>
<feature type="region of interest" description="Disordered" evidence="1">
    <location>
        <begin position="56"/>
        <end position="94"/>
    </location>
</feature>
<evidence type="ECO:0000313" key="3">
    <source>
        <dbReference type="Proteomes" id="UP001054837"/>
    </source>
</evidence>
<proteinExistence type="predicted"/>
<keyword evidence="3" id="KW-1185">Reference proteome</keyword>
<organism evidence="2 3">
    <name type="scientific">Caerostris darwini</name>
    <dbReference type="NCBI Taxonomy" id="1538125"/>
    <lineage>
        <taxon>Eukaryota</taxon>
        <taxon>Metazoa</taxon>
        <taxon>Ecdysozoa</taxon>
        <taxon>Arthropoda</taxon>
        <taxon>Chelicerata</taxon>
        <taxon>Arachnida</taxon>
        <taxon>Araneae</taxon>
        <taxon>Araneomorphae</taxon>
        <taxon>Entelegynae</taxon>
        <taxon>Araneoidea</taxon>
        <taxon>Araneidae</taxon>
        <taxon>Caerostris</taxon>
    </lineage>
</organism>